<keyword evidence="2" id="KW-0210">Decarboxylase</keyword>
<organism evidence="6 7">
    <name type="scientific">Ruegeria spongiae</name>
    <dbReference type="NCBI Taxonomy" id="2942209"/>
    <lineage>
        <taxon>Bacteria</taxon>
        <taxon>Pseudomonadati</taxon>
        <taxon>Pseudomonadota</taxon>
        <taxon>Alphaproteobacteria</taxon>
        <taxon>Rhodobacterales</taxon>
        <taxon>Roseobacteraceae</taxon>
        <taxon>Ruegeria</taxon>
    </lineage>
</organism>
<reference evidence="6" key="1">
    <citation type="submission" date="2022-05" db="EMBL/GenBank/DDBJ databases">
        <authorList>
            <person name="Park J.-S."/>
        </authorList>
    </citation>
    <scope>NUCLEOTIDE SEQUENCE</scope>
    <source>
        <strain evidence="6">2012CJ41-6</strain>
    </source>
</reference>
<evidence type="ECO:0000256" key="1">
    <source>
        <dbReference type="ARBA" id="ARBA00022679"/>
    </source>
</evidence>
<accession>A0ABT0Q6B5</accession>
<keyword evidence="7" id="KW-1185">Reference proteome</keyword>
<dbReference type="PROSITE" id="PS00187">
    <property type="entry name" value="TPP_ENZYMES"/>
    <property type="match status" value="1"/>
</dbReference>
<name>A0ABT0Q6B5_9RHOB</name>
<evidence type="ECO:0000313" key="7">
    <source>
        <dbReference type="Proteomes" id="UP001203880"/>
    </source>
</evidence>
<dbReference type="RefSeq" id="WP_249712186.1">
    <property type="nucleotide sequence ID" value="NZ_JAMFMB010000028.1"/>
</dbReference>
<dbReference type="Gene3D" id="3.40.50.970">
    <property type="match status" value="1"/>
</dbReference>
<dbReference type="PANTHER" id="PTHR42818">
    <property type="entry name" value="SULFOPYRUVATE DECARBOXYLASE SUBUNIT ALPHA"/>
    <property type="match status" value="1"/>
</dbReference>
<dbReference type="InterPro" id="IPR051818">
    <property type="entry name" value="TPP_dependent_decarboxylase"/>
</dbReference>
<dbReference type="InterPro" id="IPR000399">
    <property type="entry name" value="TPP-bd_CS"/>
</dbReference>
<dbReference type="Proteomes" id="UP001203880">
    <property type="component" value="Unassembled WGS sequence"/>
</dbReference>
<evidence type="ECO:0000256" key="2">
    <source>
        <dbReference type="ARBA" id="ARBA00022793"/>
    </source>
</evidence>
<dbReference type="InterPro" id="IPR011766">
    <property type="entry name" value="TPP_enzyme_TPP-bd"/>
</dbReference>
<dbReference type="InterPro" id="IPR029061">
    <property type="entry name" value="THDP-binding"/>
</dbReference>
<gene>
    <name evidence="6" type="ORF">M3P21_17950</name>
</gene>
<dbReference type="PANTHER" id="PTHR42818:SF1">
    <property type="entry name" value="SULFOPYRUVATE DECARBOXYLASE"/>
    <property type="match status" value="1"/>
</dbReference>
<evidence type="ECO:0000313" key="6">
    <source>
        <dbReference type="EMBL" id="MCL6285415.1"/>
    </source>
</evidence>
<sequence length="190" mass="20487">MTLYRDAALKALIPHIRDDDIVVAVYQSCFDWLALNPRALNYVAVGAMGQASSHGLGLALANPDRRVIVLDGDGSLLMNLGSLVTIAHAGVANLYHFLSVNRVYEVNGAHPLPGADKVDFTGFARASGYAGVHGFGELAPFASVLPQLLSTAGPQFIAMEVRPGKPYPRDYAYIHSAQARAQFRQALNRR</sequence>
<evidence type="ECO:0000256" key="4">
    <source>
        <dbReference type="ARBA" id="ARBA00023239"/>
    </source>
</evidence>
<comment type="caution">
    <text evidence="6">The sequence shown here is derived from an EMBL/GenBank/DDBJ whole genome shotgun (WGS) entry which is preliminary data.</text>
</comment>
<feature type="domain" description="Thiamine pyrophosphate enzyme TPP-binding" evidence="5">
    <location>
        <begin position="36"/>
        <end position="157"/>
    </location>
</feature>
<proteinExistence type="predicted"/>
<evidence type="ECO:0000259" key="5">
    <source>
        <dbReference type="Pfam" id="PF02775"/>
    </source>
</evidence>
<protein>
    <submittedName>
        <fullName evidence="6">Thiamine pyrophosphate-dependent enzyme</fullName>
    </submittedName>
</protein>
<evidence type="ECO:0000256" key="3">
    <source>
        <dbReference type="ARBA" id="ARBA00023052"/>
    </source>
</evidence>
<dbReference type="SUPFAM" id="SSF52518">
    <property type="entry name" value="Thiamin diphosphate-binding fold (THDP-binding)"/>
    <property type="match status" value="1"/>
</dbReference>
<dbReference type="Pfam" id="PF02775">
    <property type="entry name" value="TPP_enzyme_C"/>
    <property type="match status" value="1"/>
</dbReference>
<keyword evidence="3" id="KW-0786">Thiamine pyrophosphate</keyword>
<dbReference type="EMBL" id="JAMFMB010000028">
    <property type="protein sequence ID" value="MCL6285415.1"/>
    <property type="molecule type" value="Genomic_DNA"/>
</dbReference>
<keyword evidence="1" id="KW-0808">Transferase</keyword>
<keyword evidence="4" id="KW-0456">Lyase</keyword>